<comment type="subcellular location">
    <subcellularLocation>
        <location evidence="1">Cell membrane</location>
        <topology evidence="1">Multi-pass membrane protein</topology>
    </subcellularLocation>
</comment>
<sequence length="381" mass="40403">MFKVNAETKKILVPLISIVAGFLVGAVIMLLWSYNPILAYTSMFSSALGNMNGLGETIREATPLIFTAIGFSIASSAGFFNIGLSGQAQGGWLAAIWIALANPHMPKYILLPYAIIVGTLVGAAIAGIAGVLRAYFGTNEVIVTIMVNYIVLYSCQYLMQNVMNKNLRVSTDATKTVSNNGTLRLDWLSNIFGGSRINAGIFLALIALVVFWFIMKKTVTGFEIKAVGLNPFASRYAGMSAKKNIIISMLLSGAFAGLGGVVQGLGTYQNYFTQTTSVDIGFDGMSVSLLGGGTALGILLAALLFSILKIGGLGMQTLAGIPYEIVSIVIAAIIFFVAINYVIGLLFEKKKKNYNQPETIAKISNNSVDGPAVKVGKGGEV</sequence>
<dbReference type="EMBL" id="JBBVUL010000004">
    <property type="protein sequence ID" value="MEL0564876.1"/>
    <property type="molecule type" value="Genomic_DNA"/>
</dbReference>
<evidence type="ECO:0000313" key="9">
    <source>
        <dbReference type="Proteomes" id="UP000327236"/>
    </source>
</evidence>
<dbReference type="RefSeq" id="WP_006588170.1">
    <property type="nucleotide sequence ID" value="NZ_CATOUV010000001.1"/>
</dbReference>
<evidence type="ECO:0000256" key="6">
    <source>
        <dbReference type="SAM" id="Phobius"/>
    </source>
</evidence>
<keyword evidence="10" id="KW-1185">Reference proteome</keyword>
<evidence type="ECO:0000256" key="3">
    <source>
        <dbReference type="ARBA" id="ARBA00022692"/>
    </source>
</evidence>
<dbReference type="GeneID" id="31742262"/>
<keyword evidence="5 6" id="KW-0472">Membrane</keyword>
<dbReference type="EMBL" id="VYWW01000005">
    <property type="protein sequence ID" value="KAA9323905.1"/>
    <property type="molecule type" value="Genomic_DNA"/>
</dbReference>
<evidence type="ECO:0000256" key="1">
    <source>
        <dbReference type="ARBA" id="ARBA00004651"/>
    </source>
</evidence>
<reference evidence="7 9" key="1">
    <citation type="submission" date="2019-09" db="EMBL/GenBank/DDBJ databases">
        <title>Draft genome sequence assemblies of isolates from the urinary tract.</title>
        <authorList>
            <person name="Mores C.R."/>
            <person name="Putonti C."/>
            <person name="Wolfe A.J."/>
        </authorList>
    </citation>
    <scope>NUCLEOTIDE SEQUENCE [LARGE SCALE GENOMIC DNA]</scope>
    <source>
        <strain evidence="7 9">UMB246</strain>
    </source>
</reference>
<feature type="transmembrane region" description="Helical" evidence="6">
    <location>
        <begin position="325"/>
        <end position="347"/>
    </location>
</feature>
<feature type="transmembrane region" description="Helical" evidence="6">
    <location>
        <begin position="197"/>
        <end position="215"/>
    </location>
</feature>
<dbReference type="PANTHER" id="PTHR47089:SF1">
    <property type="entry name" value="GUANOSINE ABC TRANSPORTER PERMEASE PROTEIN NUPP"/>
    <property type="match status" value="1"/>
</dbReference>
<dbReference type="AlphaFoldDB" id="A0A5N1IE55"/>
<dbReference type="OrthoDB" id="45037at2"/>
<feature type="transmembrane region" description="Helical" evidence="6">
    <location>
        <begin position="110"/>
        <end position="135"/>
    </location>
</feature>
<feature type="transmembrane region" description="Helical" evidence="6">
    <location>
        <begin position="280"/>
        <end position="305"/>
    </location>
</feature>
<dbReference type="GO" id="GO:0022857">
    <property type="term" value="F:transmembrane transporter activity"/>
    <property type="evidence" value="ECO:0007669"/>
    <property type="project" value="InterPro"/>
</dbReference>
<dbReference type="PANTHER" id="PTHR47089">
    <property type="entry name" value="ABC TRANSPORTER, PERMEASE PROTEIN"/>
    <property type="match status" value="1"/>
</dbReference>
<organism evidence="7 9">
    <name type="scientific">Lactobacillus jensenii</name>
    <dbReference type="NCBI Taxonomy" id="109790"/>
    <lineage>
        <taxon>Bacteria</taxon>
        <taxon>Bacillati</taxon>
        <taxon>Bacillota</taxon>
        <taxon>Bacilli</taxon>
        <taxon>Lactobacillales</taxon>
        <taxon>Lactobacillaceae</taxon>
        <taxon>Lactobacillus</taxon>
    </lineage>
</organism>
<evidence type="ECO:0000313" key="8">
    <source>
        <dbReference type="EMBL" id="MEL0564876.1"/>
    </source>
</evidence>
<dbReference type="KEGG" id="lje:BUE77_00935"/>
<dbReference type="GO" id="GO:0005886">
    <property type="term" value="C:plasma membrane"/>
    <property type="evidence" value="ECO:0007669"/>
    <property type="project" value="UniProtKB-SubCell"/>
</dbReference>
<keyword evidence="3 6" id="KW-0812">Transmembrane</keyword>
<dbReference type="InterPro" id="IPR001851">
    <property type="entry name" value="ABC_transp_permease"/>
</dbReference>
<evidence type="ECO:0000313" key="7">
    <source>
        <dbReference type="EMBL" id="KAA9323905.1"/>
    </source>
</evidence>
<reference evidence="8 10" key="2">
    <citation type="submission" date="2024-04" db="EMBL/GenBank/DDBJ databases">
        <title>Three lactobacilli isolated from voided urine samples from females with type 2 diabetes.</title>
        <authorList>
            <person name="Kula A."/>
            <person name="Stegman N."/>
            <person name="Putonti C."/>
        </authorList>
    </citation>
    <scope>NUCLEOTIDE SEQUENCE [LARGE SCALE GENOMIC DNA]</scope>
    <source>
        <strain evidence="8 10">1855</strain>
    </source>
</reference>
<evidence type="ECO:0000256" key="4">
    <source>
        <dbReference type="ARBA" id="ARBA00022989"/>
    </source>
</evidence>
<keyword evidence="2" id="KW-1003">Cell membrane</keyword>
<dbReference type="Pfam" id="PF02653">
    <property type="entry name" value="BPD_transp_2"/>
    <property type="match status" value="1"/>
</dbReference>
<dbReference type="Proteomes" id="UP001385848">
    <property type="component" value="Unassembled WGS sequence"/>
</dbReference>
<dbReference type="Proteomes" id="UP000327236">
    <property type="component" value="Unassembled WGS sequence"/>
</dbReference>
<feature type="transmembrane region" description="Helical" evidence="6">
    <location>
        <begin position="12"/>
        <end position="34"/>
    </location>
</feature>
<feature type="transmembrane region" description="Helical" evidence="6">
    <location>
        <begin position="141"/>
        <end position="159"/>
    </location>
</feature>
<protein>
    <submittedName>
        <fullName evidence="7">ABC transporter permease</fullName>
    </submittedName>
</protein>
<keyword evidence="4 6" id="KW-1133">Transmembrane helix</keyword>
<dbReference type="CDD" id="cd06580">
    <property type="entry name" value="TM_PBP1_transp_TpRbsC_like"/>
    <property type="match status" value="1"/>
</dbReference>
<feature type="transmembrane region" description="Helical" evidence="6">
    <location>
        <begin position="64"/>
        <end position="84"/>
    </location>
</feature>
<comment type="caution">
    <text evidence="7">The sequence shown here is derived from an EMBL/GenBank/DDBJ whole genome shotgun (WGS) entry which is preliminary data.</text>
</comment>
<gene>
    <name evidence="8" type="ORF">AAC431_02910</name>
    <name evidence="7" type="ORF">F6H94_01815</name>
</gene>
<proteinExistence type="predicted"/>
<evidence type="ECO:0000256" key="5">
    <source>
        <dbReference type="ARBA" id="ARBA00023136"/>
    </source>
</evidence>
<evidence type="ECO:0000256" key="2">
    <source>
        <dbReference type="ARBA" id="ARBA00022475"/>
    </source>
</evidence>
<evidence type="ECO:0000313" key="10">
    <source>
        <dbReference type="Proteomes" id="UP001385848"/>
    </source>
</evidence>
<name>A0A5N1IE55_LACJE</name>
<accession>A0A5N1IE55</accession>
<feature type="transmembrane region" description="Helical" evidence="6">
    <location>
        <begin position="245"/>
        <end position="268"/>
    </location>
</feature>